<feature type="compositionally biased region" description="Low complexity" evidence="3">
    <location>
        <begin position="139"/>
        <end position="175"/>
    </location>
</feature>
<feature type="region of interest" description="Disordered" evidence="3">
    <location>
        <begin position="384"/>
        <end position="463"/>
    </location>
</feature>
<evidence type="ECO:0000256" key="2">
    <source>
        <dbReference type="ARBA" id="ARBA00022840"/>
    </source>
</evidence>
<evidence type="ECO:0000259" key="4">
    <source>
        <dbReference type="PROSITE" id="PS50893"/>
    </source>
</evidence>
<dbReference type="Proteomes" id="UP000559256">
    <property type="component" value="Unassembled WGS sequence"/>
</dbReference>
<dbReference type="PROSITE" id="PS50893">
    <property type="entry name" value="ABC_TRANSPORTER_2"/>
    <property type="match status" value="1"/>
</dbReference>
<organism evidence="5 6">
    <name type="scientific">Tetrapyrgos nigripes</name>
    <dbReference type="NCBI Taxonomy" id="182062"/>
    <lineage>
        <taxon>Eukaryota</taxon>
        <taxon>Fungi</taxon>
        <taxon>Dikarya</taxon>
        <taxon>Basidiomycota</taxon>
        <taxon>Agaricomycotina</taxon>
        <taxon>Agaricomycetes</taxon>
        <taxon>Agaricomycetidae</taxon>
        <taxon>Agaricales</taxon>
        <taxon>Marasmiineae</taxon>
        <taxon>Marasmiaceae</taxon>
        <taxon>Tetrapyrgos</taxon>
    </lineage>
</organism>
<evidence type="ECO:0000313" key="6">
    <source>
        <dbReference type="Proteomes" id="UP000559256"/>
    </source>
</evidence>
<feature type="compositionally biased region" description="Low complexity" evidence="3">
    <location>
        <begin position="413"/>
        <end position="449"/>
    </location>
</feature>
<keyword evidence="1" id="KW-0547">Nucleotide-binding</keyword>
<dbReference type="GO" id="GO:0016887">
    <property type="term" value="F:ATP hydrolysis activity"/>
    <property type="evidence" value="ECO:0007669"/>
    <property type="project" value="InterPro"/>
</dbReference>
<proteinExistence type="predicted"/>
<name>A0A8H5GLQ9_9AGAR</name>
<evidence type="ECO:0000256" key="3">
    <source>
        <dbReference type="SAM" id="MobiDB-lite"/>
    </source>
</evidence>
<comment type="caution">
    <text evidence="5">The sequence shown here is derived from an EMBL/GenBank/DDBJ whole genome shotgun (WGS) entry which is preliminary data.</text>
</comment>
<keyword evidence="2" id="KW-0067">ATP-binding</keyword>
<evidence type="ECO:0000313" key="5">
    <source>
        <dbReference type="EMBL" id="KAF5366990.1"/>
    </source>
</evidence>
<dbReference type="InterPro" id="IPR003439">
    <property type="entry name" value="ABC_transporter-like_ATP-bd"/>
</dbReference>
<dbReference type="Gene3D" id="3.40.50.300">
    <property type="entry name" value="P-loop containing nucleotide triphosphate hydrolases"/>
    <property type="match status" value="1"/>
</dbReference>
<protein>
    <recommendedName>
        <fullName evidence="4">ABC transporter domain-containing protein</fullName>
    </recommendedName>
</protein>
<dbReference type="PANTHER" id="PTHR24223">
    <property type="entry name" value="ATP-BINDING CASSETTE SUB-FAMILY C"/>
    <property type="match status" value="1"/>
</dbReference>
<sequence length="477" mass="52449">MDAVLKNLVVKYAPELPSVLQDVSFTLKVGERIGLLGRTGSGKSTLAMSILRFVDPFSGCIMVDSVDITSIGIHDLRSRLTFIPQDATFFSGSLWNNLDPFIAETSRKPRNKRTVAPSARTLRNLPHRHPSPSLLSDITPTTPTGSRSRSTQPPQSLRRSPRLSPSQSPPEHSSPSVPPHSPISSSPTMPSMPTSTPANQPFLLQGNTKALIVYARKLSLEDFLLVHAGIQQYIEHKEYHNKPVKARGAAMSVFTAAGSVSYFTAHRASLLAMSDQEFLQALLAHALGSRWQDAVSKKISSLQQDSLLVGTPRHLTEPLIQSTLNNVLSEGFTDYLYEKKQSNAIAYDEWCEAVEAHNEDYRAFRKPQMDKVNNEIRELKHTIQKQTSMIEQHKRGATDSHYSNNHARSKPFSSCSTNSSSSSTTSSSTASSSTSQPTSNSSSSSSQQTYGIPPIASIREDPEQYQLLQDGQACHKC</sequence>
<feature type="region of interest" description="Disordered" evidence="3">
    <location>
        <begin position="106"/>
        <end position="201"/>
    </location>
</feature>
<dbReference type="EMBL" id="JAACJM010000020">
    <property type="protein sequence ID" value="KAF5366990.1"/>
    <property type="molecule type" value="Genomic_DNA"/>
</dbReference>
<accession>A0A8H5GLQ9</accession>
<feature type="compositionally biased region" description="Low complexity" evidence="3">
    <location>
        <begin position="182"/>
        <end position="197"/>
    </location>
</feature>
<dbReference type="Pfam" id="PF00005">
    <property type="entry name" value="ABC_tran"/>
    <property type="match status" value="1"/>
</dbReference>
<dbReference type="PANTHER" id="PTHR24223:SF415">
    <property type="entry name" value="FI20190P1"/>
    <property type="match status" value="1"/>
</dbReference>
<dbReference type="InterPro" id="IPR050173">
    <property type="entry name" value="ABC_transporter_C-like"/>
</dbReference>
<dbReference type="GO" id="GO:0042626">
    <property type="term" value="F:ATPase-coupled transmembrane transporter activity"/>
    <property type="evidence" value="ECO:0007669"/>
    <property type="project" value="TreeGrafter"/>
</dbReference>
<dbReference type="AlphaFoldDB" id="A0A8H5GLQ9"/>
<dbReference type="GO" id="GO:0016020">
    <property type="term" value="C:membrane"/>
    <property type="evidence" value="ECO:0007669"/>
    <property type="project" value="TreeGrafter"/>
</dbReference>
<dbReference type="InterPro" id="IPR027417">
    <property type="entry name" value="P-loop_NTPase"/>
</dbReference>
<evidence type="ECO:0000256" key="1">
    <source>
        <dbReference type="ARBA" id="ARBA00022741"/>
    </source>
</evidence>
<dbReference type="GO" id="GO:0005524">
    <property type="term" value="F:ATP binding"/>
    <property type="evidence" value="ECO:0007669"/>
    <property type="project" value="UniProtKB-KW"/>
</dbReference>
<dbReference type="SUPFAM" id="SSF52540">
    <property type="entry name" value="P-loop containing nucleoside triphosphate hydrolases"/>
    <property type="match status" value="1"/>
</dbReference>
<dbReference type="OrthoDB" id="6500128at2759"/>
<keyword evidence="6" id="KW-1185">Reference proteome</keyword>
<feature type="domain" description="ABC transporter" evidence="4">
    <location>
        <begin position="5"/>
        <end position="252"/>
    </location>
</feature>
<reference evidence="5 6" key="1">
    <citation type="journal article" date="2020" name="ISME J.">
        <title>Uncovering the hidden diversity of litter-decomposition mechanisms in mushroom-forming fungi.</title>
        <authorList>
            <person name="Floudas D."/>
            <person name="Bentzer J."/>
            <person name="Ahren D."/>
            <person name="Johansson T."/>
            <person name="Persson P."/>
            <person name="Tunlid A."/>
        </authorList>
    </citation>
    <scope>NUCLEOTIDE SEQUENCE [LARGE SCALE GENOMIC DNA]</scope>
    <source>
        <strain evidence="5 6">CBS 291.85</strain>
    </source>
</reference>
<gene>
    <name evidence="5" type="ORF">D9758_003942</name>
</gene>